<dbReference type="PANTHER" id="PTHR43877">
    <property type="entry name" value="AMINOALKYLPHOSPHONATE N-ACETYLTRANSFERASE-RELATED-RELATED"/>
    <property type="match status" value="1"/>
</dbReference>
<dbReference type="AlphaFoldDB" id="A0A4R0IVX1"/>
<organism evidence="4 5">
    <name type="scientific">Kribbella sindirgiensis</name>
    <dbReference type="NCBI Taxonomy" id="1124744"/>
    <lineage>
        <taxon>Bacteria</taxon>
        <taxon>Bacillati</taxon>
        <taxon>Actinomycetota</taxon>
        <taxon>Actinomycetes</taxon>
        <taxon>Propionibacteriales</taxon>
        <taxon>Kribbellaceae</taxon>
        <taxon>Kribbella</taxon>
    </lineage>
</organism>
<dbReference type="Pfam" id="PF00583">
    <property type="entry name" value="Acetyltransf_1"/>
    <property type="match status" value="1"/>
</dbReference>
<protein>
    <submittedName>
        <fullName evidence="4">GNAT family N-acetyltransferase</fullName>
    </submittedName>
</protein>
<evidence type="ECO:0000313" key="5">
    <source>
        <dbReference type="Proteomes" id="UP000292695"/>
    </source>
</evidence>
<evidence type="ECO:0000256" key="2">
    <source>
        <dbReference type="ARBA" id="ARBA00023315"/>
    </source>
</evidence>
<dbReference type="InterPro" id="IPR016181">
    <property type="entry name" value="Acyl_CoA_acyltransferase"/>
</dbReference>
<dbReference type="PROSITE" id="PS51186">
    <property type="entry name" value="GNAT"/>
    <property type="match status" value="1"/>
</dbReference>
<sequence>MIRVRGDGDLGVCVELLRGVHERAGYPINWPAEPARWLTPEAALGCWVAVSGGRVVGHVVLTGVGDGAEVERLFVDPEAMGQGIGRRLLEHCVTTAAGLGRALALEVVDNRGAAVHLYRRAGWREVRRTAIDWGGEHASELIRFVAPGSELAGSDRS</sequence>
<evidence type="ECO:0000256" key="1">
    <source>
        <dbReference type="ARBA" id="ARBA00022679"/>
    </source>
</evidence>
<proteinExistence type="predicted"/>
<accession>A0A4R0IVX1</accession>
<keyword evidence="1 4" id="KW-0808">Transferase</keyword>
<keyword evidence="5" id="KW-1185">Reference proteome</keyword>
<comment type="caution">
    <text evidence="4">The sequence shown here is derived from an EMBL/GenBank/DDBJ whole genome shotgun (WGS) entry which is preliminary data.</text>
</comment>
<dbReference type="EMBL" id="SJKA01000003">
    <property type="protein sequence ID" value="TCC37347.1"/>
    <property type="molecule type" value="Genomic_DNA"/>
</dbReference>
<feature type="domain" description="N-acetyltransferase" evidence="3">
    <location>
        <begin position="1"/>
        <end position="146"/>
    </location>
</feature>
<evidence type="ECO:0000259" key="3">
    <source>
        <dbReference type="PROSITE" id="PS51186"/>
    </source>
</evidence>
<evidence type="ECO:0000313" key="4">
    <source>
        <dbReference type="EMBL" id="TCC37347.1"/>
    </source>
</evidence>
<dbReference type="OrthoDB" id="3216107at2"/>
<reference evidence="4 5" key="1">
    <citation type="submission" date="2019-02" db="EMBL/GenBank/DDBJ databases">
        <title>Kribbella capetownensis sp. nov. and Kribbella speibonae sp. nov., isolated from soil.</title>
        <authorList>
            <person name="Curtis S.M."/>
            <person name="Norton I."/>
            <person name="Everest G.J."/>
            <person name="Meyers P.R."/>
        </authorList>
    </citation>
    <scope>NUCLEOTIDE SEQUENCE [LARGE SCALE GENOMIC DNA]</scope>
    <source>
        <strain evidence="4 5">DSM 27082</strain>
    </source>
</reference>
<dbReference type="Gene3D" id="3.40.630.30">
    <property type="match status" value="1"/>
</dbReference>
<dbReference type="GO" id="GO:0016747">
    <property type="term" value="F:acyltransferase activity, transferring groups other than amino-acyl groups"/>
    <property type="evidence" value="ECO:0007669"/>
    <property type="project" value="InterPro"/>
</dbReference>
<dbReference type="Proteomes" id="UP000292695">
    <property type="component" value="Unassembled WGS sequence"/>
</dbReference>
<dbReference type="InterPro" id="IPR000182">
    <property type="entry name" value="GNAT_dom"/>
</dbReference>
<gene>
    <name evidence="4" type="ORF">E0H50_09485</name>
</gene>
<dbReference type="CDD" id="cd04301">
    <property type="entry name" value="NAT_SF"/>
    <property type="match status" value="1"/>
</dbReference>
<dbReference type="SUPFAM" id="SSF55729">
    <property type="entry name" value="Acyl-CoA N-acyltransferases (Nat)"/>
    <property type="match status" value="1"/>
</dbReference>
<keyword evidence="2" id="KW-0012">Acyltransferase</keyword>
<name>A0A4R0IVX1_9ACTN</name>
<dbReference type="InterPro" id="IPR050832">
    <property type="entry name" value="Bact_Acetyltransf"/>
</dbReference>